<dbReference type="AlphaFoldDB" id="A0A5C6G0D3"/>
<name>A0A5C6G0D3_METRR</name>
<organism evidence="1 2">
    <name type="scientific">Metarhizium rileyi (strain RCEF 4871)</name>
    <name type="common">Nomuraea rileyi</name>
    <dbReference type="NCBI Taxonomy" id="1649241"/>
    <lineage>
        <taxon>Eukaryota</taxon>
        <taxon>Fungi</taxon>
        <taxon>Dikarya</taxon>
        <taxon>Ascomycota</taxon>
        <taxon>Pezizomycotina</taxon>
        <taxon>Sordariomycetes</taxon>
        <taxon>Hypocreomycetidae</taxon>
        <taxon>Hypocreales</taxon>
        <taxon>Clavicipitaceae</taxon>
        <taxon>Metarhizium</taxon>
    </lineage>
</organism>
<evidence type="ECO:0000313" key="2">
    <source>
        <dbReference type="Proteomes" id="UP000317257"/>
    </source>
</evidence>
<dbReference type="EMBL" id="SBHS01000059">
    <property type="protein sequence ID" value="TWU70854.1"/>
    <property type="molecule type" value="Genomic_DNA"/>
</dbReference>
<reference evidence="2" key="1">
    <citation type="submission" date="2018-12" db="EMBL/GenBank/DDBJ databases">
        <title>The complete genome of Metarhizium rileyi, a key fungal pathogen of Lepidoptera.</title>
        <authorList>
            <person name="Binneck E."/>
            <person name="Lastra C.C.L."/>
            <person name="Sosa-Gomez D.R."/>
        </authorList>
    </citation>
    <scope>NUCLEOTIDE SEQUENCE [LARGE SCALE GENOMIC DNA]</scope>
    <source>
        <strain evidence="2">Cep018-CH2</strain>
    </source>
</reference>
<proteinExistence type="predicted"/>
<dbReference type="Proteomes" id="UP000317257">
    <property type="component" value="Unassembled WGS sequence"/>
</dbReference>
<comment type="caution">
    <text evidence="1">The sequence shown here is derived from an EMBL/GenBank/DDBJ whole genome shotgun (WGS) entry which is preliminary data.</text>
</comment>
<accession>A0A5C6G0D3</accession>
<sequence length="118" mass="13259">MWTDEWLDLSHSAAVLPVKVRVLVDLQAVRNVPKALGGKVPQEIIDLIRRRLVGTIVESRPKILRGDTEKIARLVEKIQGQVKQLYVSIDKYNPHFWPSMFNDPAAATAVDCELASSK</sequence>
<gene>
    <name evidence="1" type="ORF">ED733_000424</name>
</gene>
<protein>
    <submittedName>
        <fullName evidence="1">Uncharacterized protein</fullName>
    </submittedName>
</protein>
<evidence type="ECO:0000313" key="1">
    <source>
        <dbReference type="EMBL" id="TWU70854.1"/>
    </source>
</evidence>